<dbReference type="PROSITE" id="PS00892">
    <property type="entry name" value="HIT_1"/>
    <property type="match status" value="1"/>
</dbReference>
<evidence type="ECO:0000256" key="2">
    <source>
        <dbReference type="PROSITE-ProRule" id="PRU00464"/>
    </source>
</evidence>
<comment type="caution">
    <text evidence="2">Lacks conserved residue(s) required for the propagation of feature annotation.</text>
</comment>
<evidence type="ECO:0000256" key="1">
    <source>
        <dbReference type="PIRSR" id="PIRSR601310-1"/>
    </source>
</evidence>
<dbReference type="GO" id="GO:0003824">
    <property type="term" value="F:catalytic activity"/>
    <property type="evidence" value="ECO:0007669"/>
    <property type="project" value="InterPro"/>
</dbReference>
<dbReference type="EMBL" id="JAOPGA020001097">
    <property type="protein sequence ID" value="KAL0485013.1"/>
    <property type="molecule type" value="Genomic_DNA"/>
</dbReference>
<evidence type="ECO:0000313" key="5">
    <source>
        <dbReference type="Proteomes" id="UP001431209"/>
    </source>
</evidence>
<keyword evidence="5" id="KW-1185">Reference proteome</keyword>
<dbReference type="PRINTS" id="PR00332">
    <property type="entry name" value="HISTRIAD"/>
</dbReference>
<dbReference type="InterPro" id="IPR019808">
    <property type="entry name" value="Histidine_triad_CS"/>
</dbReference>
<proteinExistence type="predicted"/>
<name>A0AAW2Z599_9EUKA</name>
<organism evidence="4 5">
    <name type="scientific">Acrasis kona</name>
    <dbReference type="NCBI Taxonomy" id="1008807"/>
    <lineage>
        <taxon>Eukaryota</taxon>
        <taxon>Discoba</taxon>
        <taxon>Heterolobosea</taxon>
        <taxon>Tetramitia</taxon>
        <taxon>Eutetramitia</taxon>
        <taxon>Acrasidae</taxon>
        <taxon>Acrasis</taxon>
    </lineage>
</organism>
<feature type="domain" description="HIT" evidence="3">
    <location>
        <begin position="37"/>
        <end position="146"/>
    </location>
</feature>
<protein>
    <submittedName>
        <fullName evidence="4">Zinc-binding protein</fullName>
    </submittedName>
</protein>
<evidence type="ECO:0000313" key="4">
    <source>
        <dbReference type="EMBL" id="KAL0485013.1"/>
    </source>
</evidence>
<feature type="active site" description="Tele-AMP-histidine intermediate" evidence="1">
    <location>
        <position position="132"/>
    </location>
</feature>
<dbReference type="Gene3D" id="3.30.428.10">
    <property type="entry name" value="HIT-like"/>
    <property type="match status" value="1"/>
</dbReference>
<dbReference type="InterPro" id="IPR036265">
    <property type="entry name" value="HIT-like_sf"/>
</dbReference>
<dbReference type="PANTHER" id="PTHR23089">
    <property type="entry name" value="HISTIDINE TRIAD HIT PROTEIN"/>
    <property type="match status" value="1"/>
</dbReference>
<dbReference type="Pfam" id="PF11969">
    <property type="entry name" value="DcpS_C"/>
    <property type="match status" value="1"/>
</dbReference>
<reference evidence="4 5" key="1">
    <citation type="submission" date="2024-03" db="EMBL/GenBank/DDBJ databases">
        <title>The Acrasis kona genome and developmental transcriptomes reveal deep origins of eukaryotic multicellular pathways.</title>
        <authorList>
            <person name="Sheikh S."/>
            <person name="Fu C.-J."/>
            <person name="Brown M.W."/>
            <person name="Baldauf S.L."/>
        </authorList>
    </citation>
    <scope>NUCLEOTIDE SEQUENCE [LARGE SCALE GENOMIC DNA]</scope>
    <source>
        <strain evidence="4 5">ATCC MYA-3509</strain>
    </source>
</reference>
<sequence>MFRKVIRVNQSLRPILRNMSKEGVSSSVFDTPPSDTIFAKMIRGEIKVDPVYQDDHVIVLKDINPQAPTHLLLLPKKAQIGLLRNASESDAETLGRLLTVAGNLAKEHNLEEGYRLVINQGTKSQQSVNYLHVHLLSGRQFSWPPG</sequence>
<dbReference type="InterPro" id="IPR011146">
    <property type="entry name" value="HIT-like"/>
</dbReference>
<gene>
    <name evidence="4" type="ORF">AKO1_003815</name>
</gene>
<evidence type="ECO:0000259" key="3">
    <source>
        <dbReference type="PROSITE" id="PS51084"/>
    </source>
</evidence>
<comment type="caution">
    <text evidence="4">The sequence shown here is derived from an EMBL/GenBank/DDBJ whole genome shotgun (WGS) entry which is preliminary data.</text>
</comment>
<dbReference type="AlphaFoldDB" id="A0AAW2Z599"/>
<dbReference type="Proteomes" id="UP001431209">
    <property type="component" value="Unassembled WGS sequence"/>
</dbReference>
<dbReference type="SUPFAM" id="SSF54197">
    <property type="entry name" value="HIT-like"/>
    <property type="match status" value="1"/>
</dbReference>
<dbReference type="InterPro" id="IPR001310">
    <property type="entry name" value="Histidine_triad_HIT"/>
</dbReference>
<accession>A0AAW2Z599</accession>
<dbReference type="PROSITE" id="PS51084">
    <property type="entry name" value="HIT_2"/>
    <property type="match status" value="1"/>
</dbReference>